<name>A0A9P6C5Y3_9AGAR</name>
<keyword evidence="6" id="KW-1185">Reference proteome</keyword>
<protein>
    <submittedName>
        <fullName evidence="5">Carbohydrate-binding module family 1 protein</fullName>
    </submittedName>
</protein>
<dbReference type="Gene3D" id="2.60.120.1160">
    <property type="match status" value="1"/>
</dbReference>
<dbReference type="PANTHER" id="PTHR34612">
    <property type="entry name" value="GH131_N DOMAIN-CONTAINING PROTEIN"/>
    <property type="match status" value="1"/>
</dbReference>
<dbReference type="PANTHER" id="PTHR34612:SF6">
    <property type="entry name" value="GLYCOSIDE HYDROLASE 131 CATALYTIC N-TERMINAL DOMAIN-CONTAINING PROTEIN"/>
    <property type="match status" value="1"/>
</dbReference>
<evidence type="ECO:0000313" key="5">
    <source>
        <dbReference type="EMBL" id="KAF9452977.1"/>
    </source>
</evidence>
<dbReference type="GO" id="GO:0030248">
    <property type="term" value="F:cellulose binding"/>
    <property type="evidence" value="ECO:0007669"/>
    <property type="project" value="InterPro"/>
</dbReference>
<dbReference type="Proteomes" id="UP000807342">
    <property type="component" value="Unassembled WGS sequence"/>
</dbReference>
<sequence>MLALSWAILSALTLGVSAGTKVWDGSFNSYASAADFDKWSWSSQVGEYQWYIHGSQPTSQYLAVSADYKNPAMTSESRGIKMSIDGTANWNGQTMERTELIPQTSANIGTGNLFYHFSVKRSNTNAPDSTLEHQVCFFESHFTELKYGVGSNPGNLVWMVGGVEKWGTPFTADTWFNFAYDIDFSAGTVGLWASTGSSALTKVVSNIAASTSTNSADWHLGVLRIVTNQTPEDWYFSGVYVENGPITTAIGSGSAPSTTADTTAPGSTAPGTTSPSTTAQPSTTVTTSSSGATQTQWGQCGGDGYTGPTTCVSPYTCVAVSPPYYSQCQ</sequence>
<evidence type="ECO:0000313" key="6">
    <source>
        <dbReference type="Proteomes" id="UP000807342"/>
    </source>
</evidence>
<dbReference type="SUPFAM" id="SSF57180">
    <property type="entry name" value="Cellulose-binding domain"/>
    <property type="match status" value="1"/>
</dbReference>
<evidence type="ECO:0000256" key="2">
    <source>
        <dbReference type="SAM" id="MobiDB-lite"/>
    </source>
</evidence>
<comment type="caution">
    <text evidence="5">The sequence shown here is derived from an EMBL/GenBank/DDBJ whole genome shotgun (WGS) entry which is preliminary data.</text>
</comment>
<feature type="domain" description="CBM1" evidence="4">
    <location>
        <begin position="292"/>
        <end position="329"/>
    </location>
</feature>
<dbReference type="EMBL" id="MU151066">
    <property type="protein sequence ID" value="KAF9452977.1"/>
    <property type="molecule type" value="Genomic_DNA"/>
</dbReference>
<accession>A0A9P6C5Y3</accession>
<reference evidence="5" key="1">
    <citation type="submission" date="2020-11" db="EMBL/GenBank/DDBJ databases">
        <authorList>
            <consortium name="DOE Joint Genome Institute"/>
            <person name="Ahrendt S."/>
            <person name="Riley R."/>
            <person name="Andreopoulos W."/>
            <person name="Labutti K."/>
            <person name="Pangilinan J."/>
            <person name="Ruiz-Duenas F.J."/>
            <person name="Barrasa J.M."/>
            <person name="Sanchez-Garcia M."/>
            <person name="Camarero S."/>
            <person name="Miyauchi S."/>
            <person name="Serrano A."/>
            <person name="Linde D."/>
            <person name="Babiker R."/>
            <person name="Drula E."/>
            <person name="Ayuso-Fernandez I."/>
            <person name="Pacheco R."/>
            <person name="Padilla G."/>
            <person name="Ferreira P."/>
            <person name="Barriuso J."/>
            <person name="Kellner H."/>
            <person name="Castanera R."/>
            <person name="Alfaro M."/>
            <person name="Ramirez L."/>
            <person name="Pisabarro A.G."/>
            <person name="Kuo A."/>
            <person name="Tritt A."/>
            <person name="Lipzen A."/>
            <person name="He G."/>
            <person name="Yan M."/>
            <person name="Ng V."/>
            <person name="Cullen D."/>
            <person name="Martin F."/>
            <person name="Rosso M.-N."/>
            <person name="Henrissat B."/>
            <person name="Hibbett D."/>
            <person name="Martinez A.T."/>
            <person name="Grigoriev I.V."/>
        </authorList>
    </citation>
    <scope>NUCLEOTIDE SEQUENCE</scope>
    <source>
        <strain evidence="5">MF-IS2</strain>
    </source>
</reference>
<dbReference type="InterPro" id="IPR000254">
    <property type="entry name" value="CBD"/>
</dbReference>
<dbReference type="GO" id="GO:0005975">
    <property type="term" value="P:carbohydrate metabolic process"/>
    <property type="evidence" value="ECO:0007669"/>
    <property type="project" value="InterPro"/>
</dbReference>
<dbReference type="PROSITE" id="PS51164">
    <property type="entry name" value="CBM1_2"/>
    <property type="match status" value="1"/>
</dbReference>
<gene>
    <name evidence="5" type="ORF">P691DRAFT_756000</name>
</gene>
<dbReference type="Pfam" id="PF00734">
    <property type="entry name" value="CBM_1"/>
    <property type="match status" value="1"/>
</dbReference>
<proteinExistence type="predicted"/>
<dbReference type="InterPro" id="IPR035971">
    <property type="entry name" value="CBD_sf"/>
</dbReference>
<evidence type="ECO:0000259" key="4">
    <source>
        <dbReference type="PROSITE" id="PS51164"/>
    </source>
</evidence>
<feature type="signal peptide" evidence="3">
    <location>
        <begin position="1"/>
        <end position="18"/>
    </location>
</feature>
<organism evidence="5 6">
    <name type="scientific">Macrolepiota fuliginosa MF-IS2</name>
    <dbReference type="NCBI Taxonomy" id="1400762"/>
    <lineage>
        <taxon>Eukaryota</taxon>
        <taxon>Fungi</taxon>
        <taxon>Dikarya</taxon>
        <taxon>Basidiomycota</taxon>
        <taxon>Agaricomycotina</taxon>
        <taxon>Agaricomycetes</taxon>
        <taxon>Agaricomycetidae</taxon>
        <taxon>Agaricales</taxon>
        <taxon>Agaricineae</taxon>
        <taxon>Agaricaceae</taxon>
        <taxon>Macrolepiota</taxon>
    </lineage>
</organism>
<dbReference type="Pfam" id="PF18271">
    <property type="entry name" value="GH131_N"/>
    <property type="match status" value="1"/>
</dbReference>
<dbReference type="OrthoDB" id="120072at2759"/>
<feature type="chain" id="PRO_5040349678" evidence="3">
    <location>
        <begin position="19"/>
        <end position="329"/>
    </location>
</feature>
<keyword evidence="1 3" id="KW-0732">Signal</keyword>
<dbReference type="AlphaFoldDB" id="A0A9P6C5Y3"/>
<evidence type="ECO:0000256" key="3">
    <source>
        <dbReference type="SAM" id="SignalP"/>
    </source>
</evidence>
<dbReference type="GO" id="GO:0005576">
    <property type="term" value="C:extracellular region"/>
    <property type="evidence" value="ECO:0007669"/>
    <property type="project" value="InterPro"/>
</dbReference>
<dbReference type="SMART" id="SM00236">
    <property type="entry name" value="fCBD"/>
    <property type="match status" value="1"/>
</dbReference>
<dbReference type="InterPro" id="IPR041524">
    <property type="entry name" value="GH131_N"/>
</dbReference>
<evidence type="ECO:0000256" key="1">
    <source>
        <dbReference type="ARBA" id="ARBA00022729"/>
    </source>
</evidence>
<feature type="region of interest" description="Disordered" evidence="2">
    <location>
        <begin position="251"/>
        <end position="295"/>
    </location>
</feature>